<proteinExistence type="predicted"/>
<dbReference type="RefSeq" id="WP_284391687.1">
    <property type="nucleotide sequence ID" value="NZ_BSNK01000002.1"/>
</dbReference>
<evidence type="ECO:0000313" key="3">
    <source>
        <dbReference type="Proteomes" id="UP001161391"/>
    </source>
</evidence>
<organism evidence="2 3">
    <name type="scientific">Algimonas ampicilliniresistens</name>
    <dbReference type="NCBI Taxonomy" id="1298735"/>
    <lineage>
        <taxon>Bacteria</taxon>
        <taxon>Pseudomonadati</taxon>
        <taxon>Pseudomonadota</taxon>
        <taxon>Alphaproteobacteria</taxon>
        <taxon>Maricaulales</taxon>
        <taxon>Robiginitomaculaceae</taxon>
        <taxon>Algimonas</taxon>
    </lineage>
</organism>
<keyword evidence="3" id="KW-1185">Reference proteome</keyword>
<name>A0ABQ5VBK9_9PROT</name>
<dbReference type="Proteomes" id="UP001161391">
    <property type="component" value="Unassembled WGS sequence"/>
</dbReference>
<sequence>MKQFFLTAVALLLPTSVMAHVPAVTLTAEQTEQCVVMMSGFPDDSPESRYVFFRLSQELAKDVSPELSVLMARYMAENETRRLPAGWPMIDVIEDIADPVLRQAAPAQTVASMSHIAYFDALCGPFVQGQVDSLLAFDPDLADTDIVIREDALYLRQILSEALDRLGGGDNNAAQAYAASLVTERDDIEYVGFVDEVDELEALFMGDLDTKLSRSNDAVNESVNVEAFQDAATLARDMDAQAREKAQQERLYSLVRILGSVG</sequence>
<protein>
    <recommendedName>
        <fullName evidence="4">DUF2059 domain-containing protein</fullName>
    </recommendedName>
</protein>
<evidence type="ECO:0000313" key="2">
    <source>
        <dbReference type="EMBL" id="GLQ24825.1"/>
    </source>
</evidence>
<feature type="chain" id="PRO_5047204634" description="DUF2059 domain-containing protein" evidence="1">
    <location>
        <begin position="20"/>
        <end position="262"/>
    </location>
</feature>
<dbReference type="EMBL" id="BSNK01000002">
    <property type="protein sequence ID" value="GLQ24825.1"/>
    <property type="molecule type" value="Genomic_DNA"/>
</dbReference>
<reference evidence="2" key="2">
    <citation type="submission" date="2023-01" db="EMBL/GenBank/DDBJ databases">
        <title>Draft genome sequence of Algimonas ampicilliniresistens strain NBRC 108219.</title>
        <authorList>
            <person name="Sun Q."/>
            <person name="Mori K."/>
        </authorList>
    </citation>
    <scope>NUCLEOTIDE SEQUENCE</scope>
    <source>
        <strain evidence="2">NBRC 108219</strain>
    </source>
</reference>
<feature type="signal peptide" evidence="1">
    <location>
        <begin position="1"/>
        <end position="19"/>
    </location>
</feature>
<comment type="caution">
    <text evidence="2">The sequence shown here is derived from an EMBL/GenBank/DDBJ whole genome shotgun (WGS) entry which is preliminary data.</text>
</comment>
<keyword evidence="1" id="KW-0732">Signal</keyword>
<evidence type="ECO:0000256" key="1">
    <source>
        <dbReference type="SAM" id="SignalP"/>
    </source>
</evidence>
<reference evidence="2" key="1">
    <citation type="journal article" date="2014" name="Int. J. Syst. Evol. Microbiol.">
        <title>Complete genome of a new Firmicutes species belonging to the dominant human colonic microbiota ('Ruminococcus bicirculans') reveals two chromosomes and a selective capacity to utilize plant glucans.</title>
        <authorList>
            <consortium name="NISC Comparative Sequencing Program"/>
            <person name="Wegmann U."/>
            <person name="Louis P."/>
            <person name="Goesmann A."/>
            <person name="Henrissat B."/>
            <person name="Duncan S.H."/>
            <person name="Flint H.J."/>
        </authorList>
    </citation>
    <scope>NUCLEOTIDE SEQUENCE</scope>
    <source>
        <strain evidence="2">NBRC 108219</strain>
    </source>
</reference>
<evidence type="ECO:0008006" key="4">
    <source>
        <dbReference type="Google" id="ProtNLM"/>
    </source>
</evidence>
<accession>A0ABQ5VBK9</accession>
<gene>
    <name evidence="2" type="ORF">GCM10007853_26990</name>
</gene>